<evidence type="ECO:0000313" key="4">
    <source>
        <dbReference type="Proteomes" id="UP001163947"/>
    </source>
</evidence>
<proteinExistence type="predicted"/>
<evidence type="ECO:0000313" key="2">
    <source>
        <dbReference type="EMBL" id="UYF94385.1"/>
    </source>
</evidence>
<sequence length="110" mass="11708">MSTTRTATRTTARPARGGATNLVDLAAAGDEHTVADAHQGQVFLGILHRENDSVAAALTTAETCARIERGSGSVAAAQRYEAEARRLRETQRELHCMIANLRTRFAGSGS</sequence>
<protein>
    <submittedName>
        <fullName evidence="2">Uncharacterized protein</fullName>
    </submittedName>
</protein>
<dbReference type="AlphaFoldDB" id="A0A059MKM3"/>
<dbReference type="KEGG" id="rav:AAT18_00240"/>
<accession>A0A0F6S759</accession>
<keyword evidence="3" id="KW-1185">Reference proteome</keyword>
<dbReference type="EMBL" id="BLAH01000172">
    <property type="protein sequence ID" value="GES40090.1"/>
    <property type="molecule type" value="Genomic_DNA"/>
</dbReference>
<reference evidence="1" key="2">
    <citation type="submission" date="2019-10" db="EMBL/GenBank/DDBJ databases">
        <title>Draft genome sequence of Rhodococcus aetherivorans JCM 14343.</title>
        <authorList>
            <person name="Inoue D."/>
            <person name="Nakazawa M."/>
            <person name="Yamamoto N."/>
            <person name="Sei K."/>
            <person name="Ike M."/>
        </authorList>
    </citation>
    <scope>NUCLEOTIDE SEQUENCE</scope>
    <source>
        <strain evidence="1">JCM 14343</strain>
    </source>
</reference>
<evidence type="ECO:0000313" key="1">
    <source>
        <dbReference type="EMBL" id="GES40090.1"/>
    </source>
</evidence>
<dbReference type="Proteomes" id="UP000325466">
    <property type="component" value="Unassembled WGS sequence"/>
</dbReference>
<dbReference type="GeneID" id="83618949"/>
<dbReference type="EMBL" id="CP106982">
    <property type="protein sequence ID" value="UYF94385.1"/>
    <property type="molecule type" value="Genomic_DNA"/>
</dbReference>
<dbReference type="Proteomes" id="UP001163947">
    <property type="component" value="Chromosome"/>
</dbReference>
<reference evidence="2" key="3">
    <citation type="submission" date="2022-09" db="EMBL/GenBank/DDBJ databases">
        <title>The genome sequence of Rhodococcus aetherivorans N1.</title>
        <authorList>
            <person name="Jiang W."/>
        </authorList>
    </citation>
    <scope>NUCLEOTIDE SEQUENCE</scope>
    <source>
        <strain evidence="2">N1</strain>
    </source>
</reference>
<accession>A0A059MKM3</accession>
<organism evidence="2 4">
    <name type="scientific">Rhodococcus aetherivorans</name>
    <dbReference type="NCBI Taxonomy" id="191292"/>
    <lineage>
        <taxon>Bacteria</taxon>
        <taxon>Bacillati</taxon>
        <taxon>Actinomycetota</taxon>
        <taxon>Actinomycetes</taxon>
        <taxon>Mycobacteriales</taxon>
        <taxon>Nocardiaceae</taxon>
        <taxon>Rhodococcus</taxon>
    </lineage>
</organism>
<evidence type="ECO:0000313" key="3">
    <source>
        <dbReference type="Proteomes" id="UP000325466"/>
    </source>
</evidence>
<reference evidence="1 3" key="1">
    <citation type="journal article" date="2018" name="Biodegradation">
        <title>1,4-Dioxane degradation characteristics of Rhodococcus aetherivorans JCM 14343.</title>
        <authorList>
            <person name="Inoue D."/>
            <person name="Tsunoda T."/>
            <person name="Yamamoto N."/>
            <person name="Ike M."/>
            <person name="Sei K."/>
        </authorList>
    </citation>
    <scope>NUCLEOTIDE SEQUENCE [LARGE SCALE GENOMIC DNA]</scope>
    <source>
        <strain evidence="1 3">JCM 14343</strain>
    </source>
</reference>
<dbReference type="RefSeq" id="WP_029546827.1">
    <property type="nucleotide sequence ID" value="NZ_BAAAYP010000075.1"/>
</dbReference>
<gene>
    <name evidence="2" type="ORF">OCS65_00985</name>
    <name evidence="1" type="ORF">RAJCM14343_5368</name>
</gene>
<name>A0A059MKM3_9NOCA</name>